<feature type="domain" description="AB hydrolase-1" evidence="8">
    <location>
        <begin position="90"/>
        <end position="339"/>
    </location>
</feature>
<evidence type="ECO:0000256" key="7">
    <source>
        <dbReference type="PIRSR" id="PIRSR022950-1"/>
    </source>
</evidence>
<evidence type="ECO:0000256" key="2">
    <source>
        <dbReference type="ARBA" id="ARBA00020672"/>
    </source>
</evidence>
<keyword evidence="3 6" id="KW-0719">Serine esterase</keyword>
<dbReference type="PIRSF" id="PIRSF022950">
    <property type="entry name" value="PPase_methylesterase_euk"/>
    <property type="match status" value="1"/>
</dbReference>
<evidence type="ECO:0000313" key="10">
    <source>
        <dbReference type="Proteomes" id="UP000191144"/>
    </source>
</evidence>
<dbReference type="PANTHER" id="PTHR14189:SF0">
    <property type="entry name" value="PROTEIN PHOSPHATASE METHYLESTERASE 1"/>
    <property type="match status" value="1"/>
</dbReference>
<feature type="active site" evidence="7">
    <location>
        <position position="176"/>
    </location>
</feature>
<evidence type="ECO:0000256" key="1">
    <source>
        <dbReference type="ARBA" id="ARBA00008645"/>
    </source>
</evidence>
<dbReference type="AlphaFoldDB" id="A0A1G4JM34"/>
<evidence type="ECO:0000256" key="5">
    <source>
        <dbReference type="ARBA" id="ARBA00049203"/>
    </source>
</evidence>
<sequence length="372" mass="41746">MSESLRRALLAKMNKSDSLIQSKRSTNDSTNPISLNNTCPGNLPSWQEFFTQNEQFFINNGSYRFNTYFSLPEPELLLKASKSQSIPIFIFHHGAGSSALSFAPLAQSLQEKLENLCGTFAFDARGHGLTETPDTATFRLGDFVSDFCQILDLFYSRFLRNRFSDRTFSLVLVGHSLGGSICSSAFHEINDQLRQRIVGVAMLDIVEEAAKKALNTVDTFLTKTPNLFPDYTAAIDWHVQKGLSRLKTSAQISIPSLFTPTASGKVVRRTNLQIFRPFWDSWFTGLSSKFVALPTSKLLVLAGDDNLDRELIIGQMQGKFQLVVFQDSGHFIEEDCPSKTAITLIDFWRRNDTKNLVIKTNWTKNGSPISLN</sequence>
<keyword evidence="10" id="KW-1185">Reference proteome</keyword>
<organism evidence="9 10">
    <name type="scientific">Lachancea meyersii CBS 8951</name>
    <dbReference type="NCBI Taxonomy" id="1266667"/>
    <lineage>
        <taxon>Eukaryota</taxon>
        <taxon>Fungi</taxon>
        <taxon>Dikarya</taxon>
        <taxon>Ascomycota</taxon>
        <taxon>Saccharomycotina</taxon>
        <taxon>Saccharomycetes</taxon>
        <taxon>Saccharomycetales</taxon>
        <taxon>Saccharomycetaceae</taxon>
        <taxon>Lachancea</taxon>
    </lineage>
</organism>
<dbReference type="SUPFAM" id="SSF53474">
    <property type="entry name" value="alpha/beta-Hydrolases"/>
    <property type="match status" value="1"/>
</dbReference>
<dbReference type="InterPro" id="IPR016812">
    <property type="entry name" value="PPase_methylesterase_euk"/>
</dbReference>
<dbReference type="EC" id="3.1.1.-" evidence="6"/>
<dbReference type="EMBL" id="LT598481">
    <property type="protein sequence ID" value="SCU91519.1"/>
    <property type="molecule type" value="Genomic_DNA"/>
</dbReference>
<feature type="active site" evidence="7">
    <location>
        <position position="330"/>
    </location>
</feature>
<dbReference type="Gene3D" id="3.40.50.1820">
    <property type="entry name" value="alpha/beta hydrolase"/>
    <property type="match status" value="1"/>
</dbReference>
<dbReference type="OrthoDB" id="194865at2759"/>
<evidence type="ECO:0000256" key="3">
    <source>
        <dbReference type="ARBA" id="ARBA00022487"/>
    </source>
</evidence>
<accession>A0A1G4JM34</accession>
<dbReference type="InterPro" id="IPR029058">
    <property type="entry name" value="AB_hydrolase_fold"/>
</dbReference>
<evidence type="ECO:0000256" key="6">
    <source>
        <dbReference type="PIRNR" id="PIRNR022950"/>
    </source>
</evidence>
<evidence type="ECO:0000256" key="4">
    <source>
        <dbReference type="ARBA" id="ARBA00022801"/>
    </source>
</evidence>
<comment type="catalytic activity">
    <reaction evidence="5">
        <text>[phosphatase 2A protein]-C-terminal L-leucine methyl ester + H2O = [phosphatase 2A protein]-C-terminal L-leucine + methanol + H(+)</text>
        <dbReference type="Rhea" id="RHEA:48548"/>
        <dbReference type="Rhea" id="RHEA-COMP:12134"/>
        <dbReference type="Rhea" id="RHEA-COMP:12135"/>
        <dbReference type="ChEBI" id="CHEBI:15377"/>
        <dbReference type="ChEBI" id="CHEBI:15378"/>
        <dbReference type="ChEBI" id="CHEBI:17790"/>
        <dbReference type="ChEBI" id="CHEBI:90516"/>
        <dbReference type="ChEBI" id="CHEBI:90517"/>
        <dbReference type="EC" id="3.1.1.89"/>
    </reaction>
</comment>
<evidence type="ECO:0000259" key="8">
    <source>
        <dbReference type="Pfam" id="PF12697"/>
    </source>
</evidence>
<reference evidence="10" key="1">
    <citation type="submission" date="2016-03" db="EMBL/GenBank/DDBJ databases">
        <authorList>
            <person name="Devillers Hugo."/>
        </authorList>
    </citation>
    <scope>NUCLEOTIDE SEQUENCE [LARGE SCALE GENOMIC DNA]</scope>
</reference>
<dbReference type="InterPro" id="IPR000073">
    <property type="entry name" value="AB_hydrolase_1"/>
</dbReference>
<keyword evidence="4 6" id="KW-0378">Hydrolase</keyword>
<dbReference type="PANTHER" id="PTHR14189">
    <property type="entry name" value="PROTEIN PHOSPHATASE METHYLESTERASE-1 RELATED"/>
    <property type="match status" value="1"/>
</dbReference>
<dbReference type="Proteomes" id="UP000191144">
    <property type="component" value="Chromosome E"/>
</dbReference>
<comment type="similarity">
    <text evidence="1 6">Belongs to the AB hydrolase superfamily.</text>
</comment>
<evidence type="ECO:0000313" key="9">
    <source>
        <dbReference type="EMBL" id="SCU91519.1"/>
    </source>
</evidence>
<feature type="active site" evidence="7">
    <location>
        <position position="204"/>
    </location>
</feature>
<protein>
    <recommendedName>
        <fullName evidence="2 6">Protein phosphatase methylesterase 1</fullName>
        <shortName evidence="6">PME-1</shortName>
        <ecNumber evidence="6">3.1.1.-</ecNumber>
    </recommendedName>
</protein>
<dbReference type="Pfam" id="PF12697">
    <property type="entry name" value="Abhydrolase_6"/>
    <property type="match status" value="1"/>
</dbReference>
<name>A0A1G4JM34_9SACH</name>
<gene>
    <name evidence="9" type="ORF">LAME_0E12838G</name>
</gene>
<dbReference type="GO" id="GO:0051723">
    <property type="term" value="F:protein methylesterase activity"/>
    <property type="evidence" value="ECO:0007669"/>
    <property type="project" value="UniProtKB-EC"/>
</dbReference>
<proteinExistence type="inferred from homology"/>
<comment type="function">
    <text evidence="6">Demethylates proteins that have been reversibly carboxymethylated.</text>
</comment>